<dbReference type="InterPro" id="IPR036152">
    <property type="entry name" value="Asp/glu_Ase-like_sf"/>
</dbReference>
<dbReference type="PROSITE" id="PS00144">
    <property type="entry name" value="ASN_GLN_ASE_1"/>
    <property type="match status" value="1"/>
</dbReference>
<dbReference type="InterPro" id="IPR040919">
    <property type="entry name" value="Asparaginase_C"/>
</dbReference>
<feature type="active site" description="O-isoaspartyl threonine intermediate" evidence="3">
    <location>
        <position position="14"/>
    </location>
</feature>
<dbReference type="PANTHER" id="PTHR11707:SF28">
    <property type="entry name" value="60 KDA LYSOPHOSPHOLIPASE"/>
    <property type="match status" value="1"/>
</dbReference>
<dbReference type="EMBL" id="CP019343">
    <property type="protein sequence ID" value="ARN73787.1"/>
    <property type="molecule type" value="Genomic_DNA"/>
</dbReference>
<dbReference type="Proteomes" id="UP000193450">
    <property type="component" value="Chromosome"/>
</dbReference>
<evidence type="ECO:0000256" key="6">
    <source>
        <dbReference type="PROSITE-ProRule" id="PRU10100"/>
    </source>
</evidence>
<dbReference type="Pfam" id="PF17763">
    <property type="entry name" value="Asparaginase_C"/>
    <property type="match status" value="1"/>
</dbReference>
<dbReference type="SUPFAM" id="SSF53774">
    <property type="entry name" value="Glutaminase/Asparaginase"/>
    <property type="match status" value="1"/>
</dbReference>
<proteinExistence type="inferred from homology"/>
<dbReference type="PIRSF" id="PIRSF001220">
    <property type="entry name" value="L-ASNase_gatD"/>
    <property type="match status" value="1"/>
</dbReference>
<dbReference type="SMART" id="SM00870">
    <property type="entry name" value="Asparaginase"/>
    <property type="match status" value="1"/>
</dbReference>
<dbReference type="PRINTS" id="PR00139">
    <property type="entry name" value="ASNGLNASE"/>
</dbReference>
<dbReference type="FunFam" id="3.40.50.1170:FF:000001">
    <property type="entry name" value="L-asparaginase 2"/>
    <property type="match status" value="1"/>
</dbReference>
<dbReference type="PANTHER" id="PTHR11707">
    <property type="entry name" value="L-ASPARAGINASE"/>
    <property type="match status" value="1"/>
</dbReference>
<dbReference type="KEGG" id="osg:BST96_06470"/>
<evidence type="ECO:0000256" key="5">
    <source>
        <dbReference type="PROSITE-ProRule" id="PRU10099"/>
    </source>
</evidence>
<evidence type="ECO:0000256" key="4">
    <source>
        <dbReference type="PIRSR" id="PIRSR001220-2"/>
    </source>
</evidence>
<feature type="binding site" evidence="4">
    <location>
        <position position="58"/>
    </location>
    <ligand>
        <name>substrate</name>
    </ligand>
</feature>
<dbReference type="InterPro" id="IPR027474">
    <property type="entry name" value="L-asparaginase_N"/>
</dbReference>
<gene>
    <name evidence="9" type="ORF">BST96_06470</name>
</gene>
<keyword evidence="10" id="KW-1185">Reference proteome</keyword>
<feature type="active site" evidence="6">
    <location>
        <position position="91"/>
    </location>
</feature>
<evidence type="ECO:0008006" key="11">
    <source>
        <dbReference type="Google" id="ProtNLM"/>
    </source>
</evidence>
<organism evidence="9 10">
    <name type="scientific">Oceanicoccus sagamiensis</name>
    <dbReference type="NCBI Taxonomy" id="716816"/>
    <lineage>
        <taxon>Bacteria</taxon>
        <taxon>Pseudomonadati</taxon>
        <taxon>Pseudomonadota</taxon>
        <taxon>Gammaproteobacteria</taxon>
        <taxon>Cellvibrionales</taxon>
        <taxon>Spongiibacteraceae</taxon>
        <taxon>Oceanicoccus</taxon>
    </lineage>
</organism>
<dbReference type="InterPro" id="IPR004550">
    <property type="entry name" value="AsnASE_II"/>
</dbReference>
<evidence type="ECO:0000256" key="1">
    <source>
        <dbReference type="ARBA" id="ARBA00010518"/>
    </source>
</evidence>
<evidence type="ECO:0000313" key="9">
    <source>
        <dbReference type="EMBL" id="ARN73787.1"/>
    </source>
</evidence>
<reference evidence="9 10" key="1">
    <citation type="submission" date="2016-11" db="EMBL/GenBank/DDBJ databases">
        <title>Trade-off between light-utilization and light-protection in marine flavobacteria.</title>
        <authorList>
            <person name="Kumagai Y."/>
        </authorList>
    </citation>
    <scope>NUCLEOTIDE SEQUENCE [LARGE SCALE GENOMIC DNA]</scope>
    <source>
        <strain evidence="9 10">NBRC 107125</strain>
    </source>
</reference>
<dbReference type="InterPro" id="IPR027475">
    <property type="entry name" value="Asparaginase/glutaminase_AS2"/>
</dbReference>
<evidence type="ECO:0000313" key="10">
    <source>
        <dbReference type="Proteomes" id="UP000193450"/>
    </source>
</evidence>
<evidence type="ECO:0000256" key="3">
    <source>
        <dbReference type="PIRSR" id="PIRSR001220-1"/>
    </source>
</evidence>
<dbReference type="InterPro" id="IPR027473">
    <property type="entry name" value="L-asparaginase_C"/>
</dbReference>
<feature type="domain" description="L-asparaginase N-terminal" evidence="7">
    <location>
        <begin position="5"/>
        <end position="195"/>
    </location>
</feature>
<dbReference type="PROSITE" id="PS00917">
    <property type="entry name" value="ASN_GLN_ASE_2"/>
    <property type="match status" value="1"/>
</dbReference>
<comment type="similarity">
    <text evidence="1">Belongs to the asparaginase 1 family.</text>
</comment>
<dbReference type="AlphaFoldDB" id="A0A1X9NFQ6"/>
<dbReference type="InterPro" id="IPR006034">
    <property type="entry name" value="Asparaginase/glutaminase-like"/>
</dbReference>
<dbReference type="Gene3D" id="3.40.50.1170">
    <property type="entry name" value="L-asparaginase, N-terminal domain"/>
    <property type="match status" value="1"/>
</dbReference>
<dbReference type="PIRSF" id="PIRSF500176">
    <property type="entry name" value="L_ASNase"/>
    <property type="match status" value="1"/>
</dbReference>
<feature type="active site" evidence="5">
    <location>
        <position position="14"/>
    </location>
</feature>
<name>A0A1X9NFQ6_9GAMM</name>
<evidence type="ECO:0000259" key="8">
    <source>
        <dbReference type="Pfam" id="PF17763"/>
    </source>
</evidence>
<dbReference type="Pfam" id="PF00710">
    <property type="entry name" value="Asparaginase"/>
    <property type="match status" value="1"/>
</dbReference>
<dbReference type="Gene3D" id="3.40.50.40">
    <property type="match status" value="1"/>
</dbReference>
<dbReference type="PROSITE" id="PS51732">
    <property type="entry name" value="ASN_GLN_ASE_3"/>
    <property type="match status" value="1"/>
</dbReference>
<dbReference type="RefSeq" id="WP_085757906.1">
    <property type="nucleotide sequence ID" value="NZ_CP019343.1"/>
</dbReference>
<dbReference type="SFLD" id="SFLDS00057">
    <property type="entry name" value="Glutaminase/Asparaginase"/>
    <property type="match status" value="1"/>
</dbReference>
<feature type="domain" description="Asparaginase/glutaminase C-terminal" evidence="8">
    <location>
        <begin position="210"/>
        <end position="325"/>
    </location>
</feature>
<keyword evidence="2" id="KW-0378">Hydrolase</keyword>
<dbReference type="InterPro" id="IPR020827">
    <property type="entry name" value="Asparaginase/glutaminase_AS1"/>
</dbReference>
<sequence>MQTPNIHLLTTGGTIAMKRDPASGRVLPALDADALLATVPALADSATISVHPFSNQPSAYMGPPQWYALYNKLQTLLADTNVNGVVISHGTDTLEETAFFLACCLATDKPVVLTGAQRHASEADSDGPRNLLQAVNVAASPMARGRGVLVVINQHIFSARDVQKIHTEQLAGFAAGEAGCLGSIAQQAVYFYQPPQPHKTLPLTHADFPRVDIVAMYGGADGALIDAAVAAGAKGLVIQALGAGNTNTEQYRAIASAIKAGVCVAVSSRVQQGRVGPVYGYQGGGQTLQELGCLMAADLSPQKARIALILGLHNGLSAPAIQALFY</sequence>
<dbReference type="GO" id="GO:0004067">
    <property type="term" value="F:asparaginase activity"/>
    <property type="evidence" value="ECO:0007669"/>
    <property type="project" value="UniProtKB-UniRule"/>
</dbReference>
<dbReference type="OrthoDB" id="9788068at2"/>
<dbReference type="STRING" id="716816.BST96_06470"/>
<accession>A0A1X9NFQ6</accession>
<evidence type="ECO:0000259" key="7">
    <source>
        <dbReference type="Pfam" id="PF00710"/>
    </source>
</evidence>
<feature type="binding site" evidence="4">
    <location>
        <begin position="91"/>
        <end position="92"/>
    </location>
    <ligand>
        <name>substrate</name>
    </ligand>
</feature>
<protein>
    <recommendedName>
        <fullName evidence="11">L-asparaginase</fullName>
    </recommendedName>
</protein>
<dbReference type="InterPro" id="IPR037152">
    <property type="entry name" value="L-asparaginase_N_sf"/>
</dbReference>
<evidence type="ECO:0000256" key="2">
    <source>
        <dbReference type="ARBA" id="ARBA00022801"/>
    </source>
</evidence>
<dbReference type="GO" id="GO:0006528">
    <property type="term" value="P:asparagine metabolic process"/>
    <property type="evidence" value="ECO:0007669"/>
    <property type="project" value="InterPro"/>
</dbReference>
<dbReference type="CDD" id="cd08964">
    <property type="entry name" value="L-asparaginase_II"/>
    <property type="match status" value="1"/>
</dbReference>